<dbReference type="InterPro" id="IPR053924">
    <property type="entry name" value="RecX_HTH_2nd"/>
</dbReference>
<dbReference type="PANTHER" id="PTHR33602">
    <property type="entry name" value="REGULATORY PROTEIN RECX FAMILY PROTEIN"/>
    <property type="match status" value="1"/>
</dbReference>
<dbReference type="PANTHER" id="PTHR33602:SF1">
    <property type="entry name" value="REGULATORY PROTEIN RECX FAMILY PROTEIN"/>
    <property type="match status" value="1"/>
</dbReference>
<name>A0ABU9BJ07_9BURK</name>
<comment type="subcellular location">
    <subcellularLocation>
        <location evidence="1">Cytoplasm</location>
    </subcellularLocation>
</comment>
<dbReference type="InterPro" id="IPR003783">
    <property type="entry name" value="Regulatory_RecX"/>
</dbReference>
<evidence type="ECO:0000259" key="7">
    <source>
        <dbReference type="Pfam" id="PF21981"/>
    </source>
</evidence>
<dbReference type="InterPro" id="IPR036388">
    <property type="entry name" value="WH-like_DNA-bd_sf"/>
</dbReference>
<feature type="domain" description="RecX second three-helical" evidence="6">
    <location>
        <begin position="95"/>
        <end position="124"/>
    </location>
</feature>
<keyword evidence="4" id="KW-0963">Cytoplasm</keyword>
<sequence>MNRRPATLQGRALMWLAQREHSPQELQRKLLRAARESARTAARATAEAAKPVDDASDPAALRDDETDDETLQARLRADVEAVITRLQAAGHLSSERFIASRLHQRQARWGRQRISQELAQHGLSLDTEAAADLARTEQERALQVWQRKFGQPAQDAAGRARQMRFLASRGFALDVIRRVVPVASHRPTDDDAAAEPDVTD</sequence>
<feature type="region of interest" description="Disordered" evidence="5">
    <location>
        <begin position="35"/>
        <end position="69"/>
    </location>
</feature>
<reference evidence="8 9" key="1">
    <citation type="submission" date="2024-04" db="EMBL/GenBank/DDBJ databases">
        <title>Novel species of the genus Ideonella isolated from streams.</title>
        <authorList>
            <person name="Lu H."/>
        </authorList>
    </citation>
    <scope>NUCLEOTIDE SEQUENCE [LARGE SCALE GENOMIC DNA]</scope>
    <source>
        <strain evidence="8 9">BYS139W</strain>
    </source>
</reference>
<dbReference type="Proteomes" id="UP001368500">
    <property type="component" value="Unassembled WGS sequence"/>
</dbReference>
<dbReference type="Pfam" id="PF02631">
    <property type="entry name" value="RecX_HTH2"/>
    <property type="match status" value="1"/>
</dbReference>
<evidence type="ECO:0000259" key="6">
    <source>
        <dbReference type="Pfam" id="PF02631"/>
    </source>
</evidence>
<evidence type="ECO:0000256" key="4">
    <source>
        <dbReference type="ARBA" id="ARBA00022490"/>
    </source>
</evidence>
<evidence type="ECO:0000256" key="2">
    <source>
        <dbReference type="ARBA" id="ARBA00009695"/>
    </source>
</evidence>
<dbReference type="InterPro" id="IPR053925">
    <property type="entry name" value="RecX_HTH_3rd"/>
</dbReference>
<keyword evidence="9" id="KW-1185">Reference proteome</keyword>
<evidence type="ECO:0000256" key="5">
    <source>
        <dbReference type="SAM" id="MobiDB-lite"/>
    </source>
</evidence>
<feature type="compositionally biased region" description="Low complexity" evidence="5">
    <location>
        <begin position="39"/>
        <end position="49"/>
    </location>
</feature>
<comment type="similarity">
    <text evidence="2">Belongs to the RecX family.</text>
</comment>
<proteinExistence type="inferred from homology"/>
<dbReference type="RefSeq" id="WP_341376441.1">
    <property type="nucleotide sequence ID" value="NZ_JBBUTF010000028.1"/>
</dbReference>
<accession>A0ABU9BJ07</accession>
<comment type="caution">
    <text evidence="8">The sequence shown here is derived from an EMBL/GenBank/DDBJ whole genome shotgun (WGS) entry which is preliminary data.</text>
</comment>
<dbReference type="EMBL" id="JBBUTF010000028">
    <property type="protein sequence ID" value="MEK8028655.1"/>
    <property type="molecule type" value="Genomic_DNA"/>
</dbReference>
<dbReference type="Gene3D" id="1.10.10.10">
    <property type="entry name" value="Winged helix-like DNA-binding domain superfamily/Winged helix DNA-binding domain"/>
    <property type="match status" value="3"/>
</dbReference>
<evidence type="ECO:0000256" key="1">
    <source>
        <dbReference type="ARBA" id="ARBA00004496"/>
    </source>
</evidence>
<organism evidence="8 9">
    <name type="scientific">Pseudaquabacterium rugosum</name>
    <dbReference type="NCBI Taxonomy" id="2984194"/>
    <lineage>
        <taxon>Bacteria</taxon>
        <taxon>Pseudomonadati</taxon>
        <taxon>Pseudomonadota</taxon>
        <taxon>Betaproteobacteria</taxon>
        <taxon>Burkholderiales</taxon>
        <taxon>Sphaerotilaceae</taxon>
        <taxon>Pseudaquabacterium</taxon>
    </lineage>
</organism>
<evidence type="ECO:0000313" key="9">
    <source>
        <dbReference type="Proteomes" id="UP001368500"/>
    </source>
</evidence>
<gene>
    <name evidence="8" type="ORF">AACH11_22075</name>
</gene>
<dbReference type="Pfam" id="PF21981">
    <property type="entry name" value="RecX_HTH3"/>
    <property type="match status" value="1"/>
</dbReference>
<protein>
    <recommendedName>
        <fullName evidence="3">Regulatory protein RecX</fullName>
    </recommendedName>
</protein>
<feature type="domain" description="RecX third three-helical" evidence="7">
    <location>
        <begin position="137"/>
        <end position="180"/>
    </location>
</feature>
<evidence type="ECO:0000256" key="3">
    <source>
        <dbReference type="ARBA" id="ARBA00018111"/>
    </source>
</evidence>
<evidence type="ECO:0000313" key="8">
    <source>
        <dbReference type="EMBL" id="MEK8028655.1"/>
    </source>
</evidence>